<dbReference type="EMBL" id="CP018099">
    <property type="protein sequence ID" value="APF16954.1"/>
    <property type="molecule type" value="Genomic_DNA"/>
</dbReference>
<evidence type="ECO:0000313" key="2">
    <source>
        <dbReference type="EMBL" id="APF16954.1"/>
    </source>
</evidence>
<evidence type="ECO:0000256" key="1">
    <source>
        <dbReference type="SAM" id="Phobius"/>
    </source>
</evidence>
<gene>
    <name evidence="2" type="ORF">Cabys_203</name>
</gene>
<protein>
    <submittedName>
        <fullName evidence="2">Uncharacterized protein</fullName>
    </submittedName>
</protein>
<keyword evidence="1" id="KW-0812">Transmembrane</keyword>
<dbReference type="KEGG" id="caby:Cabys_203"/>
<dbReference type="Proteomes" id="UP000183868">
    <property type="component" value="Chromosome"/>
</dbReference>
<reference evidence="2 3" key="1">
    <citation type="submission" date="2016-11" db="EMBL/GenBank/DDBJ databases">
        <title>Genomic analysis of Caldithrix abyssi and proposal of a novel bacterial phylum Caldithrichaeota.</title>
        <authorList>
            <person name="Kublanov I."/>
            <person name="Sigalova O."/>
            <person name="Gavrilov S."/>
            <person name="Lebedinsky A."/>
            <person name="Ivanova N."/>
            <person name="Daum C."/>
            <person name="Reddy T."/>
            <person name="Klenk H.P."/>
            <person name="Goker M."/>
            <person name="Reva O."/>
            <person name="Miroshnichenko M."/>
            <person name="Kyprides N."/>
            <person name="Woyke T."/>
            <person name="Gelfand M."/>
        </authorList>
    </citation>
    <scope>NUCLEOTIDE SEQUENCE [LARGE SCALE GENOMIC DNA]</scope>
    <source>
        <strain evidence="2 3">LF13</strain>
    </source>
</reference>
<keyword evidence="1" id="KW-0472">Membrane</keyword>
<keyword evidence="1" id="KW-1133">Transmembrane helix</keyword>
<dbReference type="AlphaFoldDB" id="A0A1J1C4L1"/>
<accession>A0A1J1C4L1</accession>
<feature type="transmembrane region" description="Helical" evidence="1">
    <location>
        <begin position="7"/>
        <end position="34"/>
    </location>
</feature>
<name>A0A1J1C4L1_CALAY</name>
<organism evidence="2 3">
    <name type="scientific">Caldithrix abyssi DSM 13497</name>
    <dbReference type="NCBI Taxonomy" id="880073"/>
    <lineage>
        <taxon>Bacteria</taxon>
        <taxon>Pseudomonadati</taxon>
        <taxon>Calditrichota</taxon>
        <taxon>Calditrichia</taxon>
        <taxon>Calditrichales</taxon>
        <taxon>Calditrichaceae</taxon>
        <taxon>Caldithrix</taxon>
    </lineage>
</organism>
<sequence>MAYFARFVAVLLLVPFSVKIFVKKASIFIFFLYFENVFSYLISSC</sequence>
<evidence type="ECO:0000313" key="3">
    <source>
        <dbReference type="Proteomes" id="UP000183868"/>
    </source>
</evidence>
<proteinExistence type="predicted"/>